<keyword evidence="2" id="KW-1185">Reference proteome</keyword>
<proteinExistence type="predicted"/>
<evidence type="ECO:0000313" key="2">
    <source>
        <dbReference type="Proteomes" id="UP000010953"/>
    </source>
</evidence>
<comment type="caution">
    <text evidence="1">The sequence shown here is derived from an EMBL/GenBank/DDBJ whole genome shotgun (WGS) entry which is preliminary data.</text>
</comment>
<dbReference type="InParanoid" id="M7XLL0"/>
<dbReference type="STRING" id="1239962.C943_00126"/>
<sequence>MERGLVEELNRLARNQPNFKEIHRKGRVLDAIDGEYTIRGNFCCRHIWVPGEIQGTALSGFACAI</sequence>
<dbReference type="AlphaFoldDB" id="M7XLL0"/>
<gene>
    <name evidence="1" type="ORF">C943_00126</name>
</gene>
<dbReference type="Proteomes" id="UP000010953">
    <property type="component" value="Unassembled WGS sequence"/>
</dbReference>
<protein>
    <submittedName>
        <fullName evidence="1">Uncharacterized protein</fullName>
    </submittedName>
</protein>
<name>M7XLL0_9BACT</name>
<organism evidence="1 2">
    <name type="scientific">Mariniradius saccharolyticus AK6</name>
    <dbReference type="NCBI Taxonomy" id="1239962"/>
    <lineage>
        <taxon>Bacteria</taxon>
        <taxon>Pseudomonadati</taxon>
        <taxon>Bacteroidota</taxon>
        <taxon>Cytophagia</taxon>
        <taxon>Cytophagales</taxon>
        <taxon>Cyclobacteriaceae</taxon>
        <taxon>Mariniradius</taxon>
    </lineage>
</organism>
<accession>M7XLL0</accession>
<evidence type="ECO:0000313" key="1">
    <source>
        <dbReference type="EMBL" id="EMS35353.1"/>
    </source>
</evidence>
<dbReference type="EMBL" id="AMZY02000001">
    <property type="protein sequence ID" value="EMS35353.1"/>
    <property type="molecule type" value="Genomic_DNA"/>
</dbReference>
<reference evidence="1" key="1">
    <citation type="submission" date="2013-01" db="EMBL/GenBank/DDBJ databases">
        <title>Genome assembly of Mariniradius saccharolyticus AK6.</title>
        <authorList>
            <person name="Vaidya B."/>
            <person name="Khatri I."/>
            <person name="Tanuku N.R.S."/>
            <person name="Subramanian S."/>
            <person name="Pinnaka A."/>
        </authorList>
    </citation>
    <scope>NUCLEOTIDE SEQUENCE [LARGE SCALE GENOMIC DNA]</scope>
    <source>
        <strain evidence="1">AK6</strain>
    </source>
</reference>